<keyword evidence="3" id="KW-0489">Methyltransferase</keyword>
<keyword evidence="3" id="KW-0808">Transferase</keyword>
<dbReference type="RefSeq" id="WP_055733517.1">
    <property type="nucleotide sequence ID" value="NZ_BMDY01000042.1"/>
</dbReference>
<dbReference type="InterPro" id="IPR014048">
    <property type="entry name" value="MethylDNA_cys_MeTrfase_DNA-bd"/>
</dbReference>
<dbReference type="PANTHER" id="PTHR42942">
    <property type="entry name" value="6-O-METHYLGUANINE DNA METHYLTRANSFERASE"/>
    <property type="match status" value="1"/>
</dbReference>
<dbReference type="InterPro" id="IPR036388">
    <property type="entry name" value="WH-like_DNA-bd_sf"/>
</dbReference>
<evidence type="ECO:0000259" key="2">
    <source>
        <dbReference type="Pfam" id="PF01035"/>
    </source>
</evidence>
<name>A0ABQ1I6L5_9ALTE</name>
<dbReference type="SUPFAM" id="SSF46767">
    <property type="entry name" value="Methylated DNA-protein cysteine methyltransferase, C-terminal domain"/>
    <property type="match status" value="1"/>
</dbReference>
<dbReference type="GO" id="GO:0008168">
    <property type="term" value="F:methyltransferase activity"/>
    <property type="evidence" value="ECO:0007669"/>
    <property type="project" value="UniProtKB-KW"/>
</dbReference>
<comment type="caution">
    <text evidence="3">The sequence shown here is derived from an EMBL/GenBank/DDBJ whole genome shotgun (WGS) entry which is preliminary data.</text>
</comment>
<dbReference type="EMBL" id="BMDY01000042">
    <property type="protein sequence ID" value="GGB21507.1"/>
    <property type="molecule type" value="Genomic_DNA"/>
</dbReference>
<organism evidence="3 4">
    <name type="scientific">Agarivorans gilvus</name>
    <dbReference type="NCBI Taxonomy" id="680279"/>
    <lineage>
        <taxon>Bacteria</taxon>
        <taxon>Pseudomonadati</taxon>
        <taxon>Pseudomonadota</taxon>
        <taxon>Gammaproteobacteria</taxon>
        <taxon>Alteromonadales</taxon>
        <taxon>Alteromonadaceae</taxon>
        <taxon>Agarivorans</taxon>
    </lineage>
</organism>
<evidence type="ECO:0000313" key="3">
    <source>
        <dbReference type="EMBL" id="GGB21507.1"/>
    </source>
</evidence>
<keyword evidence="1" id="KW-0227">DNA damage</keyword>
<proteinExistence type="predicted"/>
<dbReference type="Gene3D" id="1.10.10.10">
    <property type="entry name" value="Winged helix-like DNA-binding domain superfamily/Winged helix DNA-binding domain"/>
    <property type="match status" value="1"/>
</dbReference>
<keyword evidence="4" id="KW-1185">Reference proteome</keyword>
<evidence type="ECO:0000256" key="1">
    <source>
        <dbReference type="ARBA" id="ARBA00022763"/>
    </source>
</evidence>
<dbReference type="PANTHER" id="PTHR42942:SF1">
    <property type="entry name" value="ALKYLTRANSFERASE-LIKE PROTEIN 1"/>
    <property type="match status" value="1"/>
</dbReference>
<evidence type="ECO:0000313" key="4">
    <source>
        <dbReference type="Proteomes" id="UP000651977"/>
    </source>
</evidence>
<dbReference type="CDD" id="cd06445">
    <property type="entry name" value="ATase"/>
    <property type="match status" value="1"/>
</dbReference>
<protein>
    <submittedName>
        <fullName evidence="3">Methylated-DNA--protein-cysteine methyltransferase</fullName>
    </submittedName>
</protein>
<sequence>MTQADYLAKFWMVIAHIPKGKVATYGDVAAMAGYPRMARAVGRCLKNLPEDSNLPWHRVLNAKGMLSFPQDSAKYRQQRQLLEAEGVLFQQHKIALARHRWRG</sequence>
<dbReference type="InterPro" id="IPR036217">
    <property type="entry name" value="MethylDNA_cys_MeTrfase_DNAb"/>
</dbReference>
<dbReference type="Proteomes" id="UP000651977">
    <property type="component" value="Unassembled WGS sequence"/>
</dbReference>
<reference evidence="4" key="1">
    <citation type="journal article" date="2019" name="Int. J. Syst. Evol. Microbiol.">
        <title>The Global Catalogue of Microorganisms (GCM) 10K type strain sequencing project: providing services to taxonomists for standard genome sequencing and annotation.</title>
        <authorList>
            <consortium name="The Broad Institute Genomics Platform"/>
            <consortium name="The Broad Institute Genome Sequencing Center for Infectious Disease"/>
            <person name="Wu L."/>
            <person name="Ma J."/>
        </authorList>
    </citation>
    <scope>NUCLEOTIDE SEQUENCE [LARGE SCALE GENOMIC DNA]</scope>
    <source>
        <strain evidence="4">CGMCC 1.10131</strain>
    </source>
</reference>
<gene>
    <name evidence="3" type="primary">adaA</name>
    <name evidence="3" type="ORF">GCM10007414_38620</name>
</gene>
<accession>A0ABQ1I6L5</accession>
<dbReference type="GO" id="GO:0032259">
    <property type="term" value="P:methylation"/>
    <property type="evidence" value="ECO:0007669"/>
    <property type="project" value="UniProtKB-KW"/>
</dbReference>
<dbReference type="InterPro" id="IPR052520">
    <property type="entry name" value="ATL_DNA_repair"/>
</dbReference>
<dbReference type="Pfam" id="PF01035">
    <property type="entry name" value="DNA_binding_1"/>
    <property type="match status" value="1"/>
</dbReference>
<feature type="domain" description="Methylated-DNA-[protein]-cysteine S-methyltransferase DNA binding" evidence="2">
    <location>
        <begin position="8"/>
        <end position="87"/>
    </location>
</feature>